<evidence type="ECO:0008006" key="4">
    <source>
        <dbReference type="Google" id="ProtNLM"/>
    </source>
</evidence>
<keyword evidence="1" id="KW-0732">Signal</keyword>
<proteinExistence type="predicted"/>
<dbReference type="AlphaFoldDB" id="A0A0C3B5W3"/>
<dbReference type="Proteomes" id="UP000054097">
    <property type="component" value="Unassembled WGS sequence"/>
</dbReference>
<protein>
    <recommendedName>
        <fullName evidence="4">Extracellular membrane protein CFEM domain-containing protein</fullName>
    </recommendedName>
</protein>
<feature type="signal peptide" evidence="1">
    <location>
        <begin position="1"/>
        <end position="20"/>
    </location>
</feature>
<reference evidence="3" key="2">
    <citation type="submission" date="2015-01" db="EMBL/GenBank/DDBJ databases">
        <title>Evolutionary Origins and Diversification of the Mycorrhizal Mutualists.</title>
        <authorList>
            <consortium name="DOE Joint Genome Institute"/>
            <consortium name="Mycorrhizal Genomics Consortium"/>
            <person name="Kohler A."/>
            <person name="Kuo A."/>
            <person name="Nagy L.G."/>
            <person name="Floudas D."/>
            <person name="Copeland A."/>
            <person name="Barry K.W."/>
            <person name="Cichocki N."/>
            <person name="Veneault-Fourrey C."/>
            <person name="LaButti K."/>
            <person name="Lindquist E.A."/>
            <person name="Lipzen A."/>
            <person name="Lundell T."/>
            <person name="Morin E."/>
            <person name="Murat C."/>
            <person name="Riley R."/>
            <person name="Ohm R."/>
            <person name="Sun H."/>
            <person name="Tunlid A."/>
            <person name="Henrissat B."/>
            <person name="Grigoriev I.V."/>
            <person name="Hibbett D.S."/>
            <person name="Martin F."/>
        </authorList>
    </citation>
    <scope>NUCLEOTIDE SEQUENCE [LARGE SCALE GENOMIC DNA]</scope>
    <source>
        <strain evidence="3">MAFF 305830</strain>
    </source>
</reference>
<evidence type="ECO:0000256" key="1">
    <source>
        <dbReference type="SAM" id="SignalP"/>
    </source>
</evidence>
<evidence type="ECO:0000313" key="3">
    <source>
        <dbReference type="Proteomes" id="UP000054097"/>
    </source>
</evidence>
<sequence>MFKNALYVISVLLASTTVMAQCNNGACTVANSIYKECKYSFTALREFKTCLCTEKFLVNYDRCLNGTICPWDGSPDTLNGPCVKIYCPGKFDGGFDARAFCSGRLPPITTKGTVPTLTYSPIPIETGIA</sequence>
<feature type="chain" id="PRO_5002161374" description="Extracellular membrane protein CFEM domain-containing protein" evidence="1">
    <location>
        <begin position="21"/>
        <end position="129"/>
    </location>
</feature>
<keyword evidence="3" id="KW-1185">Reference proteome</keyword>
<dbReference type="EMBL" id="KN824303">
    <property type="protein sequence ID" value="KIM26871.1"/>
    <property type="molecule type" value="Genomic_DNA"/>
</dbReference>
<name>A0A0C3B5W3_SERVB</name>
<gene>
    <name evidence="2" type="ORF">M408DRAFT_178448</name>
</gene>
<dbReference type="HOGENOM" id="CLU_141189_0_0_1"/>
<organism evidence="2 3">
    <name type="scientific">Serendipita vermifera MAFF 305830</name>
    <dbReference type="NCBI Taxonomy" id="933852"/>
    <lineage>
        <taxon>Eukaryota</taxon>
        <taxon>Fungi</taxon>
        <taxon>Dikarya</taxon>
        <taxon>Basidiomycota</taxon>
        <taxon>Agaricomycotina</taxon>
        <taxon>Agaricomycetes</taxon>
        <taxon>Sebacinales</taxon>
        <taxon>Serendipitaceae</taxon>
        <taxon>Serendipita</taxon>
    </lineage>
</organism>
<accession>A0A0C3B5W3</accession>
<reference evidence="2 3" key="1">
    <citation type="submission" date="2014-04" db="EMBL/GenBank/DDBJ databases">
        <authorList>
            <consortium name="DOE Joint Genome Institute"/>
            <person name="Kuo A."/>
            <person name="Zuccaro A."/>
            <person name="Kohler A."/>
            <person name="Nagy L.G."/>
            <person name="Floudas D."/>
            <person name="Copeland A."/>
            <person name="Barry K.W."/>
            <person name="Cichocki N."/>
            <person name="Veneault-Fourrey C."/>
            <person name="LaButti K."/>
            <person name="Lindquist E.A."/>
            <person name="Lipzen A."/>
            <person name="Lundell T."/>
            <person name="Morin E."/>
            <person name="Murat C."/>
            <person name="Sun H."/>
            <person name="Tunlid A."/>
            <person name="Henrissat B."/>
            <person name="Grigoriev I.V."/>
            <person name="Hibbett D.S."/>
            <person name="Martin F."/>
            <person name="Nordberg H.P."/>
            <person name="Cantor M.N."/>
            <person name="Hua S.X."/>
        </authorList>
    </citation>
    <scope>NUCLEOTIDE SEQUENCE [LARGE SCALE GENOMIC DNA]</scope>
    <source>
        <strain evidence="2 3">MAFF 305830</strain>
    </source>
</reference>
<dbReference type="OrthoDB" id="3132718at2759"/>
<evidence type="ECO:0000313" key="2">
    <source>
        <dbReference type="EMBL" id="KIM26871.1"/>
    </source>
</evidence>